<dbReference type="InterPro" id="IPR029060">
    <property type="entry name" value="PIN-like_dom_sf"/>
</dbReference>
<accession>A0ABW0APX9</accession>
<evidence type="ECO:0000256" key="2">
    <source>
        <dbReference type="ARBA" id="ARBA00022723"/>
    </source>
</evidence>
<keyword evidence="2" id="KW-0479">Metal-binding</keyword>
<evidence type="ECO:0000259" key="5">
    <source>
        <dbReference type="Pfam" id="PF01850"/>
    </source>
</evidence>
<keyword evidence="1" id="KW-0540">Nuclease</keyword>
<dbReference type="SUPFAM" id="SSF88723">
    <property type="entry name" value="PIN domain-like"/>
    <property type="match status" value="1"/>
</dbReference>
<dbReference type="EMBL" id="JBHSKP010000013">
    <property type="protein sequence ID" value="MFC5154112.1"/>
    <property type="molecule type" value="Genomic_DNA"/>
</dbReference>
<dbReference type="Pfam" id="PF01850">
    <property type="entry name" value="PIN"/>
    <property type="match status" value="1"/>
</dbReference>
<dbReference type="CDD" id="cd09874">
    <property type="entry name" value="PIN_MT3492-like"/>
    <property type="match status" value="1"/>
</dbReference>
<protein>
    <submittedName>
        <fullName evidence="6">Type II toxin-antitoxin system VapC family toxin</fullName>
    </submittedName>
</protein>
<evidence type="ECO:0000256" key="3">
    <source>
        <dbReference type="ARBA" id="ARBA00022801"/>
    </source>
</evidence>
<proteinExistence type="predicted"/>
<evidence type="ECO:0000313" key="6">
    <source>
        <dbReference type="EMBL" id="MFC5154112.1"/>
    </source>
</evidence>
<dbReference type="InterPro" id="IPR002716">
    <property type="entry name" value="PIN_dom"/>
</dbReference>
<keyword evidence="3" id="KW-0378">Hydrolase</keyword>
<dbReference type="Proteomes" id="UP001596160">
    <property type="component" value="Unassembled WGS sequence"/>
</dbReference>
<gene>
    <name evidence="6" type="ORF">ACFPRH_20465</name>
</gene>
<feature type="domain" description="PIN" evidence="5">
    <location>
        <begin position="2"/>
        <end position="130"/>
    </location>
</feature>
<evidence type="ECO:0000313" key="7">
    <source>
        <dbReference type="Proteomes" id="UP001596160"/>
    </source>
</evidence>
<organism evidence="6 7">
    <name type="scientific">Streptomyces amakusaensis</name>
    <dbReference type="NCBI Taxonomy" id="67271"/>
    <lineage>
        <taxon>Bacteria</taxon>
        <taxon>Bacillati</taxon>
        <taxon>Actinomycetota</taxon>
        <taxon>Actinomycetes</taxon>
        <taxon>Kitasatosporales</taxon>
        <taxon>Streptomycetaceae</taxon>
        <taxon>Streptomyces</taxon>
    </lineage>
</organism>
<evidence type="ECO:0000256" key="4">
    <source>
        <dbReference type="ARBA" id="ARBA00022842"/>
    </source>
</evidence>
<sequence>MIYLDSCALVKLIVREKETDALASFLEEHPQQRQVTSELAMTEVMRVIRRGRCGPQGQALLDEPTFTRLLTAAEKRLNATDQVTLDSAVLKAAGALEEFNIKSLDAIHLASAMLLGPALTSFVTYDEKLRGHAENRGLQALSPS</sequence>
<keyword evidence="4" id="KW-0460">Magnesium</keyword>
<reference evidence="7" key="1">
    <citation type="journal article" date="2019" name="Int. J. Syst. Evol. Microbiol.">
        <title>The Global Catalogue of Microorganisms (GCM) 10K type strain sequencing project: providing services to taxonomists for standard genome sequencing and annotation.</title>
        <authorList>
            <consortium name="The Broad Institute Genomics Platform"/>
            <consortium name="The Broad Institute Genome Sequencing Center for Infectious Disease"/>
            <person name="Wu L."/>
            <person name="Ma J."/>
        </authorList>
    </citation>
    <scope>NUCLEOTIDE SEQUENCE [LARGE SCALE GENOMIC DNA]</scope>
    <source>
        <strain evidence="7">PCU 266</strain>
    </source>
</reference>
<evidence type="ECO:0000256" key="1">
    <source>
        <dbReference type="ARBA" id="ARBA00022722"/>
    </source>
</evidence>
<dbReference type="RefSeq" id="WP_344480230.1">
    <property type="nucleotide sequence ID" value="NZ_BAAASB010000014.1"/>
</dbReference>
<comment type="caution">
    <text evidence="6">The sequence shown here is derived from an EMBL/GenBank/DDBJ whole genome shotgun (WGS) entry which is preliminary data.</text>
</comment>
<dbReference type="Gene3D" id="3.40.50.1010">
    <property type="entry name" value="5'-nuclease"/>
    <property type="match status" value="1"/>
</dbReference>
<keyword evidence="7" id="KW-1185">Reference proteome</keyword>
<name>A0ABW0APX9_9ACTN</name>